<dbReference type="Proteomes" id="UP001186944">
    <property type="component" value="Unassembled WGS sequence"/>
</dbReference>
<feature type="chain" id="PRO_5041665101" evidence="1">
    <location>
        <begin position="19"/>
        <end position="119"/>
    </location>
</feature>
<protein>
    <submittedName>
        <fullName evidence="2">Uncharacterized protein</fullName>
    </submittedName>
</protein>
<accession>A0AA88YML2</accession>
<gene>
    <name evidence="2" type="ORF">FSP39_024928</name>
</gene>
<dbReference type="AlphaFoldDB" id="A0AA88YML2"/>
<evidence type="ECO:0000256" key="1">
    <source>
        <dbReference type="SAM" id="SignalP"/>
    </source>
</evidence>
<feature type="signal peptide" evidence="1">
    <location>
        <begin position="1"/>
        <end position="18"/>
    </location>
</feature>
<proteinExistence type="predicted"/>
<reference evidence="2" key="1">
    <citation type="submission" date="2019-08" db="EMBL/GenBank/DDBJ databases">
        <title>The improved chromosome-level genome for the pearl oyster Pinctada fucata martensii using PacBio sequencing and Hi-C.</title>
        <authorList>
            <person name="Zheng Z."/>
        </authorList>
    </citation>
    <scope>NUCLEOTIDE SEQUENCE</scope>
    <source>
        <strain evidence="2">ZZ-2019</strain>
        <tissue evidence="2">Adductor muscle</tissue>
    </source>
</reference>
<sequence>MEWQVLICVCYLLMGVRGVTVNKCLPNMHVMECDGEDGEQLRAFHSRTVERVTSRRLRNITALWPPQHTPNLRTLIVKDSPGLNCLMFSRWQYISISVTVNYKKCDVLKVGEQLHMEFY</sequence>
<evidence type="ECO:0000313" key="2">
    <source>
        <dbReference type="EMBL" id="KAK3107909.1"/>
    </source>
</evidence>
<comment type="caution">
    <text evidence="2">The sequence shown here is derived from an EMBL/GenBank/DDBJ whole genome shotgun (WGS) entry which is preliminary data.</text>
</comment>
<dbReference type="EMBL" id="VSWD01000002">
    <property type="protein sequence ID" value="KAK3107909.1"/>
    <property type="molecule type" value="Genomic_DNA"/>
</dbReference>
<name>A0AA88YML2_PINIB</name>
<keyword evidence="1" id="KW-0732">Signal</keyword>
<keyword evidence="3" id="KW-1185">Reference proteome</keyword>
<evidence type="ECO:0000313" key="3">
    <source>
        <dbReference type="Proteomes" id="UP001186944"/>
    </source>
</evidence>
<organism evidence="2 3">
    <name type="scientific">Pinctada imbricata</name>
    <name type="common">Atlantic pearl-oyster</name>
    <name type="synonym">Pinctada martensii</name>
    <dbReference type="NCBI Taxonomy" id="66713"/>
    <lineage>
        <taxon>Eukaryota</taxon>
        <taxon>Metazoa</taxon>
        <taxon>Spiralia</taxon>
        <taxon>Lophotrochozoa</taxon>
        <taxon>Mollusca</taxon>
        <taxon>Bivalvia</taxon>
        <taxon>Autobranchia</taxon>
        <taxon>Pteriomorphia</taxon>
        <taxon>Pterioida</taxon>
        <taxon>Pterioidea</taxon>
        <taxon>Pteriidae</taxon>
        <taxon>Pinctada</taxon>
    </lineage>
</organism>